<evidence type="ECO:0000313" key="3">
    <source>
        <dbReference type="Proteomes" id="UP001205311"/>
    </source>
</evidence>
<dbReference type="RefSeq" id="WP_253669278.1">
    <property type="nucleotide sequence ID" value="NZ_JAMTCP010000008.1"/>
</dbReference>
<gene>
    <name evidence="2" type="ORF">LX15_002038</name>
</gene>
<proteinExistence type="predicted"/>
<organism evidence="2 3">
    <name type="scientific">Streptoalloteichus tenebrarius (strain ATCC 17920 / DSM 40477 / JCM 4838 / CBS 697.72 / NBRC 16177 / NCIMB 11028 / NRRL B-12390 / A12253. 1 / ISP 5477)</name>
    <name type="common">Streptomyces tenebrarius</name>
    <dbReference type="NCBI Taxonomy" id="1933"/>
    <lineage>
        <taxon>Bacteria</taxon>
        <taxon>Bacillati</taxon>
        <taxon>Actinomycetota</taxon>
        <taxon>Actinomycetes</taxon>
        <taxon>Pseudonocardiales</taxon>
        <taxon>Pseudonocardiaceae</taxon>
        <taxon>Streptoalloteichus</taxon>
    </lineage>
</organism>
<feature type="domain" description="NmrA-like" evidence="1">
    <location>
        <begin position="2"/>
        <end position="236"/>
    </location>
</feature>
<name>A0ABT1HS48_STRSD</name>
<dbReference type="EMBL" id="JAMTCP010000008">
    <property type="protein sequence ID" value="MCP2258344.1"/>
    <property type="molecule type" value="Genomic_DNA"/>
</dbReference>
<dbReference type="Proteomes" id="UP001205311">
    <property type="component" value="Unassembled WGS sequence"/>
</dbReference>
<comment type="caution">
    <text evidence="2">The sequence shown here is derived from an EMBL/GenBank/DDBJ whole genome shotgun (WGS) entry which is preliminary data.</text>
</comment>
<dbReference type="PANTHER" id="PTHR43162">
    <property type="match status" value="1"/>
</dbReference>
<reference evidence="2 3" key="1">
    <citation type="submission" date="2022-06" db="EMBL/GenBank/DDBJ databases">
        <title>Genomic Encyclopedia of Archaeal and Bacterial Type Strains, Phase II (KMG-II): from individual species to whole genera.</title>
        <authorList>
            <person name="Goeker M."/>
        </authorList>
    </citation>
    <scope>NUCLEOTIDE SEQUENCE [LARGE SCALE GENOMIC DNA]</scope>
    <source>
        <strain evidence="2 3">DSM 40477</strain>
    </source>
</reference>
<sequence length="278" mass="29863">MTILVTGATGSVGRHVVNQLLAEGQRVRALTRDPAAAGLPSGVEVARGDLRSPGTVSDALAGVDRMYLFPVPETAREVVELAVGAGVRRIVVLSSSSTVDRRRTNWSAGEGHLAVERAVEDAGVEWTFVRPAGFAGNVLEWAPSIRAEGVVRAPHAAARQALIHEADIAEVATTALLRDGHAGGRYLLTGSEAISRVEQARAIGEAIGRPVRFEEITPERYRELVGPYLGDEIVDMLLGYWGDAVHTPDRVTPTVEEVLGRPPRDFAQWARDHVADFS</sequence>
<dbReference type="Pfam" id="PF05368">
    <property type="entry name" value="NmrA"/>
    <property type="match status" value="1"/>
</dbReference>
<dbReference type="InterPro" id="IPR036291">
    <property type="entry name" value="NAD(P)-bd_dom_sf"/>
</dbReference>
<accession>A0ABT1HS48</accession>
<keyword evidence="3" id="KW-1185">Reference proteome</keyword>
<evidence type="ECO:0000313" key="2">
    <source>
        <dbReference type="EMBL" id="MCP2258344.1"/>
    </source>
</evidence>
<dbReference type="SUPFAM" id="SSF51735">
    <property type="entry name" value="NAD(P)-binding Rossmann-fold domains"/>
    <property type="match status" value="1"/>
</dbReference>
<protein>
    <submittedName>
        <fullName evidence="2">Uncharacterized conserved protein YbjT, contains NAD(P)-binding and DUF2867 domains</fullName>
    </submittedName>
</protein>
<evidence type="ECO:0000259" key="1">
    <source>
        <dbReference type="Pfam" id="PF05368"/>
    </source>
</evidence>
<dbReference type="Gene3D" id="3.40.50.720">
    <property type="entry name" value="NAD(P)-binding Rossmann-like Domain"/>
    <property type="match status" value="1"/>
</dbReference>
<dbReference type="PANTHER" id="PTHR43162:SF1">
    <property type="entry name" value="PRESTALK A DIFFERENTIATION PROTEIN A"/>
    <property type="match status" value="1"/>
</dbReference>
<dbReference type="InterPro" id="IPR008030">
    <property type="entry name" value="NmrA-like"/>
</dbReference>
<dbReference type="InterPro" id="IPR051604">
    <property type="entry name" value="Ergot_Alk_Oxidoreductase"/>
</dbReference>